<evidence type="ECO:0000313" key="2">
    <source>
        <dbReference type="Proteomes" id="UP001189429"/>
    </source>
</evidence>
<sequence length="331" mass="36114">MVGAAAGSGRTPLEAALQSEELGLALSRFLRVPAAQRLRCTARWCFSPAALPHTHRALAARRSICRSFALVELALRWDSRGNHVDAGWAPQVRLEDLRDRVLARTAGAEALGDARLGQVLALAQDMIQVLEPRQGEVALALHVGGERRVPSTAELAARCGRFEAALAGITDELAAGRAPCCQVPSSAPSGEGPRRRLKRARSVLWSFSKPAELEELGPLTARYELARRQLEVAEPAERAALGAEWACGVLEELLESLGGRVDEERLVRELQRRARGLRSRHGPAVSWHERREARVWISALVAIVEAEGSEWLSVAADARSRRAKACTTQRH</sequence>
<proteinExistence type="predicted"/>
<accession>A0ABN9VV68</accession>
<protein>
    <submittedName>
        <fullName evidence="1">Uncharacterized protein</fullName>
    </submittedName>
</protein>
<name>A0ABN9VV68_9DINO</name>
<evidence type="ECO:0000313" key="1">
    <source>
        <dbReference type="EMBL" id="CAK0877464.1"/>
    </source>
</evidence>
<comment type="caution">
    <text evidence="1">The sequence shown here is derived from an EMBL/GenBank/DDBJ whole genome shotgun (WGS) entry which is preliminary data.</text>
</comment>
<reference evidence="1" key="1">
    <citation type="submission" date="2023-10" db="EMBL/GenBank/DDBJ databases">
        <authorList>
            <person name="Chen Y."/>
            <person name="Shah S."/>
            <person name="Dougan E. K."/>
            <person name="Thang M."/>
            <person name="Chan C."/>
        </authorList>
    </citation>
    <scope>NUCLEOTIDE SEQUENCE [LARGE SCALE GENOMIC DNA]</scope>
</reference>
<gene>
    <name evidence="1" type="ORF">PCOR1329_LOCUS61517</name>
</gene>
<organism evidence="1 2">
    <name type="scientific">Prorocentrum cordatum</name>
    <dbReference type="NCBI Taxonomy" id="2364126"/>
    <lineage>
        <taxon>Eukaryota</taxon>
        <taxon>Sar</taxon>
        <taxon>Alveolata</taxon>
        <taxon>Dinophyceae</taxon>
        <taxon>Prorocentrales</taxon>
        <taxon>Prorocentraceae</taxon>
        <taxon>Prorocentrum</taxon>
    </lineage>
</organism>
<dbReference type="Proteomes" id="UP001189429">
    <property type="component" value="Unassembled WGS sequence"/>
</dbReference>
<keyword evidence="2" id="KW-1185">Reference proteome</keyword>
<dbReference type="EMBL" id="CAUYUJ010017740">
    <property type="protein sequence ID" value="CAK0877464.1"/>
    <property type="molecule type" value="Genomic_DNA"/>
</dbReference>